<dbReference type="InterPro" id="IPR043128">
    <property type="entry name" value="Rev_trsase/Diguanyl_cyclase"/>
</dbReference>
<keyword evidence="4" id="KW-1185">Reference proteome</keyword>
<name>A0ABD2WK77_9HYME</name>
<protein>
    <recommendedName>
        <fullName evidence="2">Reverse transcriptase domain-containing protein</fullName>
    </recommendedName>
</protein>
<evidence type="ECO:0000259" key="2">
    <source>
        <dbReference type="Pfam" id="PF00078"/>
    </source>
</evidence>
<dbReference type="Pfam" id="PF00078">
    <property type="entry name" value="RVT_1"/>
    <property type="match status" value="1"/>
</dbReference>
<evidence type="ECO:0000313" key="3">
    <source>
        <dbReference type="EMBL" id="KAL3393460.1"/>
    </source>
</evidence>
<dbReference type="Gene3D" id="3.30.70.270">
    <property type="match status" value="1"/>
</dbReference>
<dbReference type="InterPro" id="IPR005312">
    <property type="entry name" value="DUF1759"/>
</dbReference>
<dbReference type="GO" id="GO:0071897">
    <property type="term" value="P:DNA biosynthetic process"/>
    <property type="evidence" value="ECO:0007669"/>
    <property type="project" value="UniProtKB-ARBA"/>
</dbReference>
<dbReference type="PANTHER" id="PTHR47331">
    <property type="entry name" value="PHD-TYPE DOMAIN-CONTAINING PROTEIN"/>
    <property type="match status" value="1"/>
</dbReference>
<dbReference type="Proteomes" id="UP001627154">
    <property type="component" value="Unassembled WGS sequence"/>
</dbReference>
<dbReference type="SUPFAM" id="SSF56672">
    <property type="entry name" value="DNA/RNA polymerases"/>
    <property type="match status" value="1"/>
</dbReference>
<evidence type="ECO:0000256" key="1">
    <source>
        <dbReference type="SAM" id="MobiDB-lite"/>
    </source>
</evidence>
<dbReference type="PANTHER" id="PTHR47331:SF5">
    <property type="entry name" value="RIBONUCLEASE H"/>
    <property type="match status" value="1"/>
</dbReference>
<proteinExistence type="predicted"/>
<feature type="compositionally biased region" description="Polar residues" evidence="1">
    <location>
        <begin position="309"/>
        <end position="337"/>
    </location>
</feature>
<organism evidence="3 4">
    <name type="scientific">Trichogramma kaykai</name>
    <dbReference type="NCBI Taxonomy" id="54128"/>
    <lineage>
        <taxon>Eukaryota</taxon>
        <taxon>Metazoa</taxon>
        <taxon>Ecdysozoa</taxon>
        <taxon>Arthropoda</taxon>
        <taxon>Hexapoda</taxon>
        <taxon>Insecta</taxon>
        <taxon>Pterygota</taxon>
        <taxon>Neoptera</taxon>
        <taxon>Endopterygota</taxon>
        <taxon>Hymenoptera</taxon>
        <taxon>Apocrita</taxon>
        <taxon>Proctotrupomorpha</taxon>
        <taxon>Chalcidoidea</taxon>
        <taxon>Trichogrammatidae</taxon>
        <taxon>Trichogramma</taxon>
    </lineage>
</organism>
<evidence type="ECO:0000313" key="4">
    <source>
        <dbReference type="Proteomes" id="UP001627154"/>
    </source>
</evidence>
<accession>A0ABD2WK77</accession>
<comment type="caution">
    <text evidence="3">The sequence shown here is derived from an EMBL/GenBank/DDBJ whole genome shotgun (WGS) entry which is preliminary data.</text>
</comment>
<dbReference type="Pfam" id="PF03564">
    <property type="entry name" value="DUF1759"/>
    <property type="match status" value="1"/>
</dbReference>
<feature type="compositionally biased region" description="Basic and acidic residues" evidence="1">
    <location>
        <begin position="298"/>
        <end position="308"/>
    </location>
</feature>
<dbReference type="AlphaFoldDB" id="A0ABD2WK77"/>
<dbReference type="CDD" id="cd00303">
    <property type="entry name" value="retropepsin_like"/>
    <property type="match status" value="1"/>
</dbReference>
<dbReference type="Gene3D" id="3.10.10.10">
    <property type="entry name" value="HIV Type 1 Reverse Transcriptase, subunit A, domain 1"/>
    <property type="match status" value="1"/>
</dbReference>
<sequence length="954" mass="108195">MGAIEDLIAAQVVQMDQMTRAFSNLKKKGPPTLGAIETRQRNLREKWQEVCGRHQEILKLQTAESLKLTYFTDSYFERAEEVFLDEDAKFIDATYDLRDGSVQETSGSEPSAQGHSSSRKLPAIQLPTFSGRYADWKSYKDMFQAMLTDNNGLTDVERLYYLKSSLTDEAAKTIKNIPVTEDNFKRAWDRLVDHYDNKRTLVYSALQALFQIPSVSKETSAGLRQLRDATNEAVETLDALERPVEHWDDVLVYWTLKRVDPRTGRDWQTSREDTKEPATYAQLDAFLKRRIEALEFVESPHQREDQQSNKKTINSVSTSRPGSSRISAHNASTQGRNPQISCTFCQESHYMSACDGFRLLDLNKRKSFVSENKLCYNCLGRHFLRDCRSSKSCRRCRGRHHTLLHADEPSVDGPLAAQDESGVSTHTANASAQRARVLLATARVHILSGVRRGSEVRALIDPCSEATFVSEALAQRLRLPRDPVFVPVSGIGGAHCQTSRHQTTITIQPRFDASRRWEINALILSHLSDYAPPRCALAHLDFASDLQLADDQLNSMDNVEIIIGADLYPSLIEPGVRKCEEFQLVAQATALGWIVTGVTLPQAGDMTAPNVTAYRISLDRELHGLLERFWLQEEVNVNSKALTKEEEECEAHFVATHRRNAQGRFVLRLPFRSGVRRLGDSTIPARSAFRRMESRFAHQPQLRELYEEFMQEYISMDHMSESRTLPEAETMHTGFFLPHHGVLKIKDGNPKLRVVFNGSIKLDQGSTLNECLHVGPKLQNDIFEILLRWRRHRYVFSADIAKMFRQILIDERDRRYQQIFWRSRKEDEMRAFSLNTVTYGLASSPFQAIRVLHQLAEDEAARYPLAASILVDSSYVDDILTGADSLEEAKSLQQELISLLMAGGFPLSKWTANDPALLAGFAPEQKAASPKNDWTKEEACSMLGISWQPAEDAF</sequence>
<dbReference type="EMBL" id="JBJJXI010000097">
    <property type="protein sequence ID" value="KAL3393460.1"/>
    <property type="molecule type" value="Genomic_DNA"/>
</dbReference>
<feature type="region of interest" description="Disordered" evidence="1">
    <location>
        <begin position="298"/>
        <end position="337"/>
    </location>
</feature>
<dbReference type="InterPro" id="IPR043502">
    <property type="entry name" value="DNA/RNA_pol_sf"/>
</dbReference>
<gene>
    <name evidence="3" type="ORF">TKK_012138</name>
</gene>
<feature type="domain" description="Reverse transcriptase" evidence="2">
    <location>
        <begin position="785"/>
        <end position="907"/>
    </location>
</feature>
<reference evidence="3 4" key="1">
    <citation type="journal article" date="2024" name="bioRxiv">
        <title>A reference genome for Trichogramma kaykai: A tiny desert-dwelling parasitoid wasp with competing sex-ratio distorters.</title>
        <authorList>
            <person name="Culotta J."/>
            <person name="Lindsey A.R."/>
        </authorList>
    </citation>
    <scope>NUCLEOTIDE SEQUENCE [LARGE SCALE GENOMIC DNA]</scope>
    <source>
        <strain evidence="3 4">KSX58</strain>
    </source>
</reference>
<dbReference type="InterPro" id="IPR000477">
    <property type="entry name" value="RT_dom"/>
</dbReference>